<feature type="compositionally biased region" description="Basic residues" evidence="1">
    <location>
        <begin position="72"/>
        <end position="86"/>
    </location>
</feature>
<evidence type="ECO:0000313" key="2">
    <source>
        <dbReference type="EMBL" id="CAI9303042.1"/>
    </source>
</evidence>
<dbReference type="EMBL" id="OX465085">
    <property type="protein sequence ID" value="CAI9303042.1"/>
    <property type="molecule type" value="Genomic_DNA"/>
</dbReference>
<dbReference type="AlphaFoldDB" id="A0AA36EP36"/>
<evidence type="ECO:0000313" key="3">
    <source>
        <dbReference type="Proteomes" id="UP001177003"/>
    </source>
</evidence>
<keyword evidence="3" id="KW-1185">Reference proteome</keyword>
<evidence type="ECO:0000256" key="1">
    <source>
        <dbReference type="SAM" id="MobiDB-lite"/>
    </source>
</evidence>
<feature type="region of interest" description="Disordered" evidence="1">
    <location>
        <begin position="1"/>
        <end position="22"/>
    </location>
</feature>
<feature type="region of interest" description="Disordered" evidence="1">
    <location>
        <begin position="64"/>
        <end position="132"/>
    </location>
</feature>
<feature type="compositionally biased region" description="Acidic residues" evidence="1">
    <location>
        <begin position="105"/>
        <end position="132"/>
    </location>
</feature>
<accession>A0AA36EP36</accession>
<proteinExistence type="predicted"/>
<gene>
    <name evidence="2" type="ORF">LSALG_LOCUS41502</name>
</gene>
<dbReference type="Proteomes" id="UP001177003">
    <property type="component" value="Chromosome 9"/>
</dbReference>
<name>A0AA36EP36_LACSI</name>
<sequence length="172" mass="20228">MAMHDANFSAHFNGGDKTNGFTDQKNMRLFEARRKSHKAIMSNSVKKPHALKKTSRKRKSLIPIGKAVGGYKKTRKHQHRHCGLKKRSWEVNNKPFRSKTGTSKEEEEEKEEAEEDEEEDESEEEDYDNLPTEEELDKYLMDFDYSTLTEFESEIDRHKKFIEKLCLLFLVP</sequence>
<reference evidence="2" key="1">
    <citation type="submission" date="2023-04" db="EMBL/GenBank/DDBJ databases">
        <authorList>
            <person name="Vijverberg K."/>
            <person name="Xiong W."/>
            <person name="Schranz E."/>
        </authorList>
    </citation>
    <scope>NUCLEOTIDE SEQUENCE</scope>
</reference>
<protein>
    <submittedName>
        <fullName evidence="2">Uncharacterized protein</fullName>
    </submittedName>
</protein>
<organism evidence="2 3">
    <name type="scientific">Lactuca saligna</name>
    <name type="common">Willowleaf lettuce</name>
    <dbReference type="NCBI Taxonomy" id="75948"/>
    <lineage>
        <taxon>Eukaryota</taxon>
        <taxon>Viridiplantae</taxon>
        <taxon>Streptophyta</taxon>
        <taxon>Embryophyta</taxon>
        <taxon>Tracheophyta</taxon>
        <taxon>Spermatophyta</taxon>
        <taxon>Magnoliopsida</taxon>
        <taxon>eudicotyledons</taxon>
        <taxon>Gunneridae</taxon>
        <taxon>Pentapetalae</taxon>
        <taxon>asterids</taxon>
        <taxon>campanulids</taxon>
        <taxon>Asterales</taxon>
        <taxon>Asteraceae</taxon>
        <taxon>Cichorioideae</taxon>
        <taxon>Cichorieae</taxon>
        <taxon>Lactucinae</taxon>
        <taxon>Lactuca</taxon>
    </lineage>
</organism>